<feature type="binding site" evidence="5">
    <location>
        <position position="215"/>
    </location>
    <ligand>
        <name>pyruvate</name>
        <dbReference type="ChEBI" id="CHEBI:15361"/>
    </ligand>
</feature>
<dbReference type="PROSITE" id="PS00666">
    <property type="entry name" value="DHDPS_2"/>
    <property type="match status" value="1"/>
</dbReference>
<dbReference type="Pfam" id="PF00701">
    <property type="entry name" value="DHDPS"/>
    <property type="match status" value="1"/>
</dbReference>
<dbReference type="InterPro" id="IPR002220">
    <property type="entry name" value="DapA-like"/>
</dbReference>
<comment type="similarity">
    <text evidence="3">Belongs to the DapA family.</text>
</comment>
<feature type="active site" description="Proton donor/acceptor" evidence="4">
    <location>
        <position position="143"/>
    </location>
</feature>
<dbReference type="SUPFAM" id="SSF51569">
    <property type="entry name" value="Aldolase"/>
    <property type="match status" value="1"/>
</dbReference>
<dbReference type="PIRSF" id="PIRSF001365">
    <property type="entry name" value="DHDPS"/>
    <property type="match status" value="1"/>
</dbReference>
<dbReference type="SMART" id="SM01130">
    <property type="entry name" value="DHDPS"/>
    <property type="match status" value="1"/>
</dbReference>
<organism evidence="6 7">
    <name type="scientific">Pirellulimonas nuda</name>
    <dbReference type="NCBI Taxonomy" id="2528009"/>
    <lineage>
        <taxon>Bacteria</taxon>
        <taxon>Pseudomonadati</taxon>
        <taxon>Planctomycetota</taxon>
        <taxon>Planctomycetia</taxon>
        <taxon>Pirellulales</taxon>
        <taxon>Lacipirellulaceae</taxon>
        <taxon>Pirellulimonas</taxon>
    </lineage>
</organism>
<dbReference type="Proteomes" id="UP000317429">
    <property type="component" value="Chromosome"/>
</dbReference>
<dbReference type="GO" id="GO:0008747">
    <property type="term" value="F:N-acetylneuraminate lyase activity"/>
    <property type="evidence" value="ECO:0007669"/>
    <property type="project" value="TreeGrafter"/>
</dbReference>
<sequence length="323" mass="33796">MKPLCPTLPAPLCGIVPPLLTPLAGRDTIDVAGLERLIEHTLAGGVDGLFLLGTTGEAVSLTPDSRRELVRLAAGFVAGRAPVLVGVTDNSVAETLAMADYAADAGANAVVATSPFYVPLEQHELVSYIRTLADASTLPVFLYNMPRLTKTWFDVATVERLMEIDSVVGLKDSSGDLEYLAAVCALARKRAGWSVLVGPEDLLVQAVGLGADGCVGGGGNVWPRLLVDLYQAAVAGDGPTVDKLQSRHAELSRVFAYGGYAASAIRGLKCSAELMGLCSGLMAEPFEPCTAPQREAIERVLRGSGLLAAGDRRPHAMSQDAAK</sequence>
<evidence type="ECO:0000256" key="1">
    <source>
        <dbReference type="ARBA" id="ARBA00023239"/>
    </source>
</evidence>
<reference evidence="6 7" key="1">
    <citation type="submission" date="2019-02" db="EMBL/GenBank/DDBJ databases">
        <title>Deep-cultivation of Planctomycetes and their phenomic and genomic characterization uncovers novel biology.</title>
        <authorList>
            <person name="Wiegand S."/>
            <person name="Jogler M."/>
            <person name="Boedeker C."/>
            <person name="Pinto D."/>
            <person name="Vollmers J."/>
            <person name="Rivas-Marin E."/>
            <person name="Kohn T."/>
            <person name="Peeters S.H."/>
            <person name="Heuer A."/>
            <person name="Rast P."/>
            <person name="Oberbeckmann S."/>
            <person name="Bunk B."/>
            <person name="Jeske O."/>
            <person name="Meyerdierks A."/>
            <person name="Storesund J.E."/>
            <person name="Kallscheuer N."/>
            <person name="Luecker S."/>
            <person name="Lage O.M."/>
            <person name="Pohl T."/>
            <person name="Merkel B.J."/>
            <person name="Hornburger P."/>
            <person name="Mueller R.-W."/>
            <person name="Bruemmer F."/>
            <person name="Labrenz M."/>
            <person name="Spormann A.M."/>
            <person name="Op den Camp H."/>
            <person name="Overmann J."/>
            <person name="Amann R."/>
            <person name="Jetten M.S.M."/>
            <person name="Mascher T."/>
            <person name="Medema M.H."/>
            <person name="Devos D.P."/>
            <person name="Kaster A.-K."/>
            <person name="Ovreas L."/>
            <person name="Rohde M."/>
            <person name="Galperin M.Y."/>
            <person name="Jogler C."/>
        </authorList>
    </citation>
    <scope>NUCLEOTIDE SEQUENCE [LARGE SCALE GENOMIC DNA]</scope>
    <source>
        <strain evidence="6 7">Pla175</strain>
    </source>
</reference>
<dbReference type="EMBL" id="CP036291">
    <property type="protein sequence ID" value="QDU90943.1"/>
    <property type="molecule type" value="Genomic_DNA"/>
</dbReference>
<dbReference type="InterPro" id="IPR020625">
    <property type="entry name" value="Schiff_base-form_aldolases_AS"/>
</dbReference>
<evidence type="ECO:0000313" key="6">
    <source>
        <dbReference type="EMBL" id="QDU90943.1"/>
    </source>
</evidence>
<dbReference type="RefSeq" id="WP_145290446.1">
    <property type="nucleotide sequence ID" value="NZ_CP036291.1"/>
</dbReference>
<dbReference type="PRINTS" id="PR00146">
    <property type="entry name" value="DHPICSNTHASE"/>
</dbReference>
<gene>
    <name evidence="6" type="primary">yagE_2</name>
    <name evidence="6" type="ORF">Pla175_43570</name>
</gene>
<dbReference type="KEGG" id="pnd:Pla175_43570"/>
<dbReference type="EC" id="4.1.2.-" evidence="6"/>
<dbReference type="Gene3D" id="3.20.20.70">
    <property type="entry name" value="Aldolase class I"/>
    <property type="match status" value="1"/>
</dbReference>
<name>A0A518DHJ1_9BACT</name>
<dbReference type="PANTHER" id="PTHR42849">
    <property type="entry name" value="N-ACETYLNEURAMINATE LYASE"/>
    <property type="match status" value="1"/>
</dbReference>
<dbReference type="CDD" id="cd00408">
    <property type="entry name" value="DHDPS-like"/>
    <property type="match status" value="1"/>
</dbReference>
<keyword evidence="7" id="KW-1185">Reference proteome</keyword>
<evidence type="ECO:0000256" key="4">
    <source>
        <dbReference type="PIRSR" id="PIRSR001365-1"/>
    </source>
</evidence>
<evidence type="ECO:0000313" key="7">
    <source>
        <dbReference type="Proteomes" id="UP000317429"/>
    </source>
</evidence>
<evidence type="ECO:0000256" key="5">
    <source>
        <dbReference type="PIRSR" id="PIRSR001365-2"/>
    </source>
</evidence>
<dbReference type="AlphaFoldDB" id="A0A518DHJ1"/>
<dbReference type="PANTHER" id="PTHR42849:SF1">
    <property type="entry name" value="N-ACETYLNEURAMINATE LYASE"/>
    <property type="match status" value="1"/>
</dbReference>
<proteinExistence type="inferred from homology"/>
<accession>A0A518DHJ1</accession>
<evidence type="ECO:0000256" key="2">
    <source>
        <dbReference type="ARBA" id="ARBA00023270"/>
    </source>
</evidence>
<dbReference type="InterPro" id="IPR013785">
    <property type="entry name" value="Aldolase_TIM"/>
</dbReference>
<dbReference type="OrthoDB" id="9782828at2"/>
<feature type="binding site" evidence="5">
    <location>
        <position position="55"/>
    </location>
    <ligand>
        <name>pyruvate</name>
        <dbReference type="ChEBI" id="CHEBI:15361"/>
    </ligand>
</feature>
<feature type="active site" description="Schiff-base intermediate with substrate" evidence="4">
    <location>
        <position position="171"/>
    </location>
</feature>
<dbReference type="GO" id="GO:0019262">
    <property type="term" value="P:N-acetylneuraminate catabolic process"/>
    <property type="evidence" value="ECO:0007669"/>
    <property type="project" value="TreeGrafter"/>
</dbReference>
<keyword evidence="1 3" id="KW-0456">Lyase</keyword>
<keyword evidence="2" id="KW-0704">Schiff base</keyword>
<dbReference type="GO" id="GO:0005829">
    <property type="term" value="C:cytosol"/>
    <property type="evidence" value="ECO:0007669"/>
    <property type="project" value="TreeGrafter"/>
</dbReference>
<evidence type="ECO:0000256" key="3">
    <source>
        <dbReference type="PIRNR" id="PIRNR001365"/>
    </source>
</evidence>
<protein>
    <submittedName>
        <fullName evidence="6">Putative 2-keto-3-deoxy-galactonate aldolase YagE</fullName>
        <ecNumber evidence="6">4.1.2.-</ecNumber>
    </submittedName>
</protein>